<sequence length="638" mass="72798">MVLSSNIDALLKRSLPQLLGLRYEEQLDKYLGLPSVVGRSRKGVFDYIRDRVWQRIQGWNERNLSQARKMVMIKSVIQSIPTYALSIFRLPHSLLNEIQSLTSSFFWDNKDKRKIHWINWHQMCKIREDGGLGFHQLKAFNSALLAKQMWRLVTNTSSLISQVMRARYYPTSSPLEAKLGSRPSLTWHSILSTREIVQAGIRYRIGSGTSVNIWKDPWIPRPSTFKPLSPPPHGLEEAVVAALIDPQTEDWDQYIIDAIFCQEDKDLILKIPIGRAPQTDLLCWLYTANGAFTVRSAYFLALKLHNPASSSQSTNSELPGIWKIIWKANVPPKVCLFTRKLANKALASGMALEHRMKFPQPPCSFCSASSENFAHVFVQCHIARQAWALSNLPWGIISRWKDEPLHWIRNIGKHLQPMDFDLFLVICWFLWWSRNQHCMENKLINPMQTVTSARCFLEAYWEANLRSPTSATIPADQTWLRPPNGIIKINFDGALFQNHAEVGVGVVARDCQGGIRAWFSHRFPRHAEPELAEALAARMAIDIILKHRWPSIILEGDYLPLINKLRSPATDNSLVGPLIWDIKSSSSACHNLLFKHVSRKGNSLAHKLARLASARSEGHDSFSTADVHRFKLLDSDLR</sequence>
<organism evidence="3">
    <name type="scientific">Sesamum radiatum</name>
    <name type="common">Black benniseed</name>
    <dbReference type="NCBI Taxonomy" id="300843"/>
    <lineage>
        <taxon>Eukaryota</taxon>
        <taxon>Viridiplantae</taxon>
        <taxon>Streptophyta</taxon>
        <taxon>Embryophyta</taxon>
        <taxon>Tracheophyta</taxon>
        <taxon>Spermatophyta</taxon>
        <taxon>Magnoliopsida</taxon>
        <taxon>eudicotyledons</taxon>
        <taxon>Gunneridae</taxon>
        <taxon>Pentapetalae</taxon>
        <taxon>asterids</taxon>
        <taxon>lamiids</taxon>
        <taxon>Lamiales</taxon>
        <taxon>Pedaliaceae</taxon>
        <taxon>Sesamum</taxon>
    </lineage>
</organism>
<dbReference type="InterPro" id="IPR026960">
    <property type="entry name" value="RVT-Znf"/>
</dbReference>
<dbReference type="GO" id="GO:0004523">
    <property type="term" value="F:RNA-DNA hybrid ribonuclease activity"/>
    <property type="evidence" value="ECO:0007669"/>
    <property type="project" value="InterPro"/>
</dbReference>
<dbReference type="CDD" id="cd06222">
    <property type="entry name" value="RNase_H_like"/>
    <property type="match status" value="1"/>
</dbReference>
<dbReference type="InterPro" id="IPR036397">
    <property type="entry name" value="RNaseH_sf"/>
</dbReference>
<accession>A0AAW2PG24</accession>
<dbReference type="InterPro" id="IPR044730">
    <property type="entry name" value="RNase_H-like_dom_plant"/>
</dbReference>
<dbReference type="PANTHER" id="PTHR33116:SF86">
    <property type="entry name" value="REVERSE TRANSCRIPTASE DOMAIN-CONTAINING PROTEIN"/>
    <property type="match status" value="1"/>
</dbReference>
<dbReference type="SUPFAM" id="SSF53098">
    <property type="entry name" value="Ribonuclease H-like"/>
    <property type="match status" value="1"/>
</dbReference>
<protein>
    <submittedName>
        <fullName evidence="3">Mitochondrial protein</fullName>
    </submittedName>
</protein>
<dbReference type="AlphaFoldDB" id="A0AAW2PG24"/>
<reference evidence="3" key="2">
    <citation type="journal article" date="2024" name="Plant">
        <title>Genomic evolution and insights into agronomic trait innovations of Sesamum species.</title>
        <authorList>
            <person name="Miao H."/>
            <person name="Wang L."/>
            <person name="Qu L."/>
            <person name="Liu H."/>
            <person name="Sun Y."/>
            <person name="Le M."/>
            <person name="Wang Q."/>
            <person name="Wei S."/>
            <person name="Zheng Y."/>
            <person name="Lin W."/>
            <person name="Duan Y."/>
            <person name="Cao H."/>
            <person name="Xiong S."/>
            <person name="Wang X."/>
            <person name="Wei L."/>
            <person name="Li C."/>
            <person name="Ma Q."/>
            <person name="Ju M."/>
            <person name="Zhao R."/>
            <person name="Li G."/>
            <person name="Mu C."/>
            <person name="Tian Q."/>
            <person name="Mei H."/>
            <person name="Zhang T."/>
            <person name="Gao T."/>
            <person name="Zhang H."/>
        </authorList>
    </citation>
    <scope>NUCLEOTIDE SEQUENCE</scope>
    <source>
        <strain evidence="3">G02</strain>
    </source>
</reference>
<name>A0AAW2PG24_SESRA</name>
<evidence type="ECO:0000259" key="1">
    <source>
        <dbReference type="Pfam" id="PF13456"/>
    </source>
</evidence>
<dbReference type="EMBL" id="JACGWJ010000017">
    <property type="protein sequence ID" value="KAL0355215.1"/>
    <property type="molecule type" value="Genomic_DNA"/>
</dbReference>
<dbReference type="PANTHER" id="PTHR33116">
    <property type="entry name" value="REVERSE TRANSCRIPTASE ZINC-BINDING DOMAIN-CONTAINING PROTEIN-RELATED-RELATED"/>
    <property type="match status" value="1"/>
</dbReference>
<dbReference type="Pfam" id="PF13966">
    <property type="entry name" value="zf-RVT"/>
    <property type="match status" value="1"/>
</dbReference>
<reference evidence="3" key="1">
    <citation type="submission" date="2020-06" db="EMBL/GenBank/DDBJ databases">
        <authorList>
            <person name="Li T."/>
            <person name="Hu X."/>
            <person name="Zhang T."/>
            <person name="Song X."/>
            <person name="Zhang H."/>
            <person name="Dai N."/>
            <person name="Sheng W."/>
            <person name="Hou X."/>
            <person name="Wei L."/>
        </authorList>
    </citation>
    <scope>NUCLEOTIDE SEQUENCE</scope>
    <source>
        <strain evidence="3">G02</strain>
        <tissue evidence="3">Leaf</tissue>
    </source>
</reference>
<feature type="domain" description="RNase H type-1" evidence="1">
    <location>
        <begin position="490"/>
        <end position="611"/>
    </location>
</feature>
<dbReference type="InterPro" id="IPR012337">
    <property type="entry name" value="RNaseH-like_sf"/>
</dbReference>
<dbReference type="InterPro" id="IPR002156">
    <property type="entry name" value="RNaseH_domain"/>
</dbReference>
<comment type="caution">
    <text evidence="3">The sequence shown here is derived from an EMBL/GenBank/DDBJ whole genome shotgun (WGS) entry which is preliminary data.</text>
</comment>
<dbReference type="GO" id="GO:0003676">
    <property type="term" value="F:nucleic acid binding"/>
    <property type="evidence" value="ECO:0007669"/>
    <property type="project" value="InterPro"/>
</dbReference>
<evidence type="ECO:0000313" key="3">
    <source>
        <dbReference type="EMBL" id="KAL0355215.1"/>
    </source>
</evidence>
<dbReference type="Gene3D" id="3.30.420.10">
    <property type="entry name" value="Ribonuclease H-like superfamily/Ribonuclease H"/>
    <property type="match status" value="1"/>
</dbReference>
<evidence type="ECO:0000259" key="2">
    <source>
        <dbReference type="Pfam" id="PF13966"/>
    </source>
</evidence>
<proteinExistence type="predicted"/>
<gene>
    <name evidence="3" type="ORF">Sradi_3968400</name>
</gene>
<feature type="domain" description="Reverse transcriptase zinc-binding" evidence="2">
    <location>
        <begin position="292"/>
        <end position="387"/>
    </location>
</feature>
<dbReference type="Pfam" id="PF13456">
    <property type="entry name" value="RVT_3"/>
    <property type="match status" value="1"/>
</dbReference>